<dbReference type="GO" id="GO:0008982">
    <property type="term" value="F:protein-N(PI)-phosphohistidine-sugar phosphotransferase activity"/>
    <property type="evidence" value="ECO:0007669"/>
    <property type="project" value="InterPro"/>
</dbReference>
<dbReference type="EMBL" id="CP029822">
    <property type="protein sequence ID" value="AZS49278.1"/>
    <property type="molecule type" value="Genomic_DNA"/>
</dbReference>
<dbReference type="InterPro" id="IPR002178">
    <property type="entry name" value="PTS_EIIA_type-2_dom"/>
</dbReference>
<dbReference type="NCBIfam" id="TIGR01419">
    <property type="entry name" value="nitro_reg_IIA"/>
    <property type="match status" value="1"/>
</dbReference>
<dbReference type="GO" id="GO:0009401">
    <property type="term" value="P:phosphoenolpyruvate-dependent sugar phosphotransferase system"/>
    <property type="evidence" value="ECO:0007669"/>
    <property type="project" value="InterPro"/>
</dbReference>
<dbReference type="AlphaFoldDB" id="A0A3S9XAB9"/>
<keyword evidence="3" id="KW-1185">Reference proteome</keyword>
<gene>
    <name evidence="2" type="primary">ptsN</name>
    <name evidence="2" type="ORF">DM558_00125</name>
</gene>
<proteinExistence type="predicted"/>
<dbReference type="PROSITE" id="PS00372">
    <property type="entry name" value="PTS_EIIA_TYPE_2_HIS"/>
    <property type="match status" value="1"/>
</dbReference>
<dbReference type="InterPro" id="IPR006320">
    <property type="entry name" value="PTS_Nitro_regul"/>
</dbReference>
<dbReference type="InterPro" id="IPR016152">
    <property type="entry name" value="PTrfase/Anion_transptr"/>
</dbReference>
<name>A0A3S9XAB9_9GAMM</name>
<dbReference type="PANTHER" id="PTHR47738">
    <property type="entry name" value="PTS SYSTEM FRUCTOSE-LIKE EIIA COMPONENT-RELATED"/>
    <property type="match status" value="1"/>
</dbReference>
<dbReference type="PROSITE" id="PS51094">
    <property type="entry name" value="PTS_EIIA_TYPE_2"/>
    <property type="match status" value="1"/>
</dbReference>
<dbReference type="InterPro" id="IPR051541">
    <property type="entry name" value="PTS_SugarTrans_NitroReg"/>
</dbReference>
<dbReference type="SUPFAM" id="SSF55804">
    <property type="entry name" value="Phoshotransferase/anion transport protein"/>
    <property type="match status" value="1"/>
</dbReference>
<dbReference type="RefSeq" id="WP_127161498.1">
    <property type="nucleotide sequence ID" value="NZ_CP029822.1"/>
</dbReference>
<reference evidence="3" key="1">
    <citation type="submission" date="2018-06" db="EMBL/GenBank/DDBJ databases">
        <title>Complete genome of Pseudomonas insecticola strain QZS01.</title>
        <authorList>
            <person name="Wang J."/>
            <person name="Su Q."/>
        </authorList>
    </citation>
    <scope>NUCLEOTIDE SEQUENCE [LARGE SCALE GENOMIC DNA]</scope>
    <source>
        <strain evidence="3">QZS01</strain>
    </source>
</reference>
<feature type="domain" description="PTS EIIA type-2" evidence="1">
    <location>
        <begin position="6"/>
        <end position="150"/>
    </location>
</feature>
<dbReference type="PANTHER" id="PTHR47738:SF1">
    <property type="entry name" value="NITROGEN REGULATORY PROTEIN"/>
    <property type="match status" value="1"/>
</dbReference>
<evidence type="ECO:0000259" key="1">
    <source>
        <dbReference type="PROSITE" id="PS51094"/>
    </source>
</evidence>
<evidence type="ECO:0000313" key="2">
    <source>
        <dbReference type="EMBL" id="AZS49278.1"/>
    </source>
</evidence>
<protein>
    <submittedName>
        <fullName evidence="2">PTS IIA-like nitrogen-regulatory protein PtsN</fullName>
    </submittedName>
</protein>
<evidence type="ECO:0000313" key="3">
    <source>
        <dbReference type="Proteomes" id="UP000273143"/>
    </source>
</evidence>
<dbReference type="GO" id="GO:0030295">
    <property type="term" value="F:protein kinase activator activity"/>
    <property type="evidence" value="ECO:0007669"/>
    <property type="project" value="TreeGrafter"/>
</dbReference>
<dbReference type="Proteomes" id="UP000273143">
    <property type="component" value="Chromosome"/>
</dbReference>
<dbReference type="Pfam" id="PF00359">
    <property type="entry name" value="PTS_EIIA_2"/>
    <property type="match status" value="1"/>
</dbReference>
<accession>A0A3S9XAB9</accession>
<dbReference type="CDD" id="cd00211">
    <property type="entry name" value="PTS_IIA_fru"/>
    <property type="match status" value="1"/>
</dbReference>
<dbReference type="KEGG" id="emo:DM558_00125"/>
<sequence length="154" mass="16859">MIQLKEILTPSQVVVNAHVTSKKRALELVAQTIAENCNELDVHNLFEHLIERERLGTTGFGNGVAIPHCRIENCQQPIAVVLKLTTPIDFDAIDNELVDILVGLVVPNNATDEHLQLLKQIAALLSDAQACKQIRSSTSSQELYQILTNGVSGI</sequence>
<dbReference type="Gene3D" id="3.40.930.10">
    <property type="entry name" value="Mannitol-specific EII, Chain A"/>
    <property type="match status" value="1"/>
</dbReference>
<organism evidence="2 3">
    <name type="scientific">Entomomonas moraniae</name>
    <dbReference type="NCBI Taxonomy" id="2213226"/>
    <lineage>
        <taxon>Bacteria</taxon>
        <taxon>Pseudomonadati</taxon>
        <taxon>Pseudomonadota</taxon>
        <taxon>Gammaproteobacteria</taxon>
        <taxon>Pseudomonadales</taxon>
        <taxon>Pseudomonadaceae</taxon>
        <taxon>Entomomonas</taxon>
    </lineage>
</organism>